<evidence type="ECO:0000256" key="1">
    <source>
        <dbReference type="SAM" id="MobiDB-lite"/>
    </source>
</evidence>
<feature type="region of interest" description="Disordered" evidence="1">
    <location>
        <begin position="19"/>
        <end position="226"/>
    </location>
</feature>
<feature type="compositionally biased region" description="Gly residues" evidence="1">
    <location>
        <begin position="184"/>
        <end position="196"/>
    </location>
</feature>
<proteinExistence type="predicted"/>
<keyword evidence="3" id="KW-1185">Reference proteome</keyword>
<name>A0ABD3DLS2_9LAMI</name>
<sequence length="226" mass="23641">MGHLKKGCYELIGYPDWFKSNPKFQEKGKEKGGVATAVTAGDAMEDDDEDLQFAAPAVALKTQPPRSGAPAVAEEGRRSNPAPHQSRRRESPENSTRRPAAALGKRTTATRPEQLETERGKKNDHRNSVGPITVKDDMLKKTLTSSADDGPSGPKKTGLHETAKRNGPSGPLPPPSAGPIASGLGLGPSLGPGLGSGPICDGPSAEKSGLKIQFGSGFPDGQIQDF</sequence>
<accession>A0ABD3DLS2</accession>
<evidence type="ECO:0000313" key="3">
    <source>
        <dbReference type="Proteomes" id="UP001632038"/>
    </source>
</evidence>
<organism evidence="2 3">
    <name type="scientific">Castilleja foliolosa</name>
    <dbReference type="NCBI Taxonomy" id="1961234"/>
    <lineage>
        <taxon>Eukaryota</taxon>
        <taxon>Viridiplantae</taxon>
        <taxon>Streptophyta</taxon>
        <taxon>Embryophyta</taxon>
        <taxon>Tracheophyta</taxon>
        <taxon>Spermatophyta</taxon>
        <taxon>Magnoliopsida</taxon>
        <taxon>eudicotyledons</taxon>
        <taxon>Gunneridae</taxon>
        <taxon>Pentapetalae</taxon>
        <taxon>asterids</taxon>
        <taxon>lamiids</taxon>
        <taxon>Lamiales</taxon>
        <taxon>Orobanchaceae</taxon>
        <taxon>Pedicularideae</taxon>
        <taxon>Castillejinae</taxon>
        <taxon>Castilleja</taxon>
    </lineage>
</organism>
<dbReference type="Proteomes" id="UP001632038">
    <property type="component" value="Unassembled WGS sequence"/>
</dbReference>
<feature type="compositionally biased region" description="Basic and acidic residues" evidence="1">
    <location>
        <begin position="113"/>
        <end position="127"/>
    </location>
</feature>
<comment type="caution">
    <text evidence="2">The sequence shown here is derived from an EMBL/GenBank/DDBJ whole genome shotgun (WGS) entry which is preliminary data.</text>
</comment>
<protein>
    <submittedName>
        <fullName evidence="2">Uncharacterized protein</fullName>
    </submittedName>
</protein>
<reference evidence="3" key="1">
    <citation type="journal article" date="2024" name="IScience">
        <title>Strigolactones Initiate the Formation of Haustorium-like Structures in Castilleja.</title>
        <authorList>
            <person name="Buerger M."/>
            <person name="Peterson D."/>
            <person name="Chory J."/>
        </authorList>
    </citation>
    <scope>NUCLEOTIDE SEQUENCE [LARGE SCALE GENOMIC DNA]</scope>
</reference>
<dbReference type="AlphaFoldDB" id="A0ABD3DLS2"/>
<evidence type="ECO:0000313" key="2">
    <source>
        <dbReference type="EMBL" id="KAL3642616.1"/>
    </source>
</evidence>
<gene>
    <name evidence="2" type="ORF">CASFOL_013431</name>
</gene>
<dbReference type="EMBL" id="JAVIJP010000016">
    <property type="protein sequence ID" value="KAL3642616.1"/>
    <property type="molecule type" value="Genomic_DNA"/>
</dbReference>